<accession>A0A517N870</accession>
<dbReference type="Pfam" id="PF00263">
    <property type="entry name" value="Secretin"/>
    <property type="match status" value="1"/>
</dbReference>
<dbReference type="PANTHER" id="PTHR30604">
    <property type="entry name" value="PROTEIN TRANSPORT PROTEIN HOFQ"/>
    <property type="match status" value="1"/>
</dbReference>
<reference evidence="5 6" key="1">
    <citation type="submission" date="2019-02" db="EMBL/GenBank/DDBJ databases">
        <title>Deep-cultivation of Planctomycetes and their phenomic and genomic characterization uncovers novel biology.</title>
        <authorList>
            <person name="Wiegand S."/>
            <person name="Jogler M."/>
            <person name="Boedeker C."/>
            <person name="Pinto D."/>
            <person name="Vollmers J."/>
            <person name="Rivas-Marin E."/>
            <person name="Kohn T."/>
            <person name="Peeters S.H."/>
            <person name="Heuer A."/>
            <person name="Rast P."/>
            <person name="Oberbeckmann S."/>
            <person name="Bunk B."/>
            <person name="Jeske O."/>
            <person name="Meyerdierks A."/>
            <person name="Storesund J.E."/>
            <person name="Kallscheuer N."/>
            <person name="Luecker S."/>
            <person name="Lage O.M."/>
            <person name="Pohl T."/>
            <person name="Merkel B.J."/>
            <person name="Hornburger P."/>
            <person name="Mueller R.-W."/>
            <person name="Bruemmer F."/>
            <person name="Labrenz M."/>
            <person name="Spormann A.M."/>
            <person name="Op den Camp H."/>
            <person name="Overmann J."/>
            <person name="Amann R."/>
            <person name="Jetten M.S.M."/>
            <person name="Mascher T."/>
            <person name="Medema M.H."/>
            <person name="Devos D.P."/>
            <person name="Kaster A.-K."/>
            <person name="Ovreas L."/>
            <person name="Rohde M."/>
            <person name="Galperin M.Y."/>
            <person name="Jogler C."/>
        </authorList>
    </citation>
    <scope>NUCLEOTIDE SEQUENCE [LARGE SCALE GENOMIC DNA]</scope>
    <source>
        <strain evidence="5 6">K22_7</strain>
    </source>
</reference>
<proteinExistence type="inferred from homology"/>
<dbReference type="InterPro" id="IPR004846">
    <property type="entry name" value="T2SS/T3SS_dom"/>
</dbReference>
<dbReference type="AlphaFoldDB" id="A0A517N870"/>
<gene>
    <name evidence="5" type="ORF">K227x_15800</name>
</gene>
<evidence type="ECO:0000313" key="6">
    <source>
        <dbReference type="Proteomes" id="UP000318538"/>
    </source>
</evidence>
<sequence length="1131" mass="122638" precursor="true">MNRLVPAHSRRLAWVAAFWLLAHADAPAQFSMPVPTDEASTATTTSPPTIATGQQKIAEVRRAIAGQDYHTAVQSYRAAAALQSKFPQLAGELQGLRGQLENIGIDAALLTMPPQLGITKMPEIGNAIPLDGLAQSVAKNPKQEALRLVAIGRAALDRGDVTTALSLAHKAESLNVPEKDFAAGEPRVWQLVLDAESAARRSGIAQVSGTSPWPSGVQPAMAVGDGNPVAQMLYSADADTSAVQQVQNTVPLNGNRASAANEMFDAGMRALSSGDKALALQNFREAWKNEADLDPTQRSQLKDKLTLLQPTRLGAAAKDQGELTAIDKAQLESQEKTRRLYREVTAELAKNEQSKTAAPLDALDQLERLRGRVEDADLDASAKRSLAVMVDRAVSAQKKYIADNKAKIELDLQNQAVRMEMDQENSREIRIDQEISTLVEDFNDLIKERRYQEAEVLAKQVQELKPSDPIATSMFQMSRMGTQIMLNQEVQEDKELAYLNNMLDVERASIGPDPDRPMTLPDAQVWENLSMSRLPSRGDGDPRLSPAENAIKQKLSTQVNIKYRARPLGEVLDDLAAVTGVPIVIDERALSVVRVTPETPVTLQLQNDISLKSALNIILERLELTHVIENDVLTITSIEAKRSKVFPRTYRVTDLVTPIPNFTSSYEDGLAGALRNAYQMSNPRSDVQVVPVSMTDLGTGMAQKMSPMSMNNPSVLGQYHSMGSQGGFGMGNPPGGGGGAGGASFANFDSLIDLIQTTVVPDTWDQLGGPSTMKEYSQNLSLVISTTSDVHDQIADLLESLRRLQNLQITIEVRFITLSDTFAEQIGVDFDLSFDDNTRQVPDDDTGPSVTVGIGASGVPTADLDIKFDQSVSAGVPTFGGANIGTPSSLGFAILSDIEAFFFLQAVQADTRTNVMQAPKVTLFDGQFATISDVSQRPFVTSITPVVGDFAVAQQPVIVVLNEGTQLNVQGLVSDDKRFVRLTLVPFFSQIGNVDTFTYEGRRTTSNSSRDETDTNGDGVIDEDDETDTEDSNEIVEGTTVQLPTFAFTSVSTTVSVPDGGTILLGGIKRLSEGRTEKGTPLLSKIPYVSRLFRNVSVGRTAQSLMLMVTPRIIIQEEEELAQTGFDPNRR</sequence>
<evidence type="ECO:0000259" key="4">
    <source>
        <dbReference type="Pfam" id="PF00263"/>
    </source>
</evidence>
<protein>
    <submittedName>
        <fullName evidence="5">Outer membrane porin HofQ</fullName>
    </submittedName>
</protein>
<name>A0A517N870_9BACT</name>
<dbReference type="Proteomes" id="UP000318538">
    <property type="component" value="Chromosome"/>
</dbReference>
<feature type="region of interest" description="Disordered" evidence="2">
    <location>
        <begin position="1001"/>
        <end position="1033"/>
    </location>
</feature>
<keyword evidence="6" id="KW-1185">Reference proteome</keyword>
<evidence type="ECO:0000256" key="1">
    <source>
        <dbReference type="RuleBase" id="RU004003"/>
    </source>
</evidence>
<feature type="compositionally biased region" description="Acidic residues" evidence="2">
    <location>
        <begin position="1020"/>
        <end position="1033"/>
    </location>
</feature>
<evidence type="ECO:0000256" key="2">
    <source>
        <dbReference type="SAM" id="MobiDB-lite"/>
    </source>
</evidence>
<dbReference type="GO" id="GO:0009306">
    <property type="term" value="P:protein secretion"/>
    <property type="evidence" value="ECO:0007669"/>
    <property type="project" value="InterPro"/>
</dbReference>
<comment type="similarity">
    <text evidence="1">Belongs to the bacterial secretin family.</text>
</comment>
<feature type="domain" description="Type II/III secretion system secretin-like" evidence="4">
    <location>
        <begin position="1031"/>
        <end position="1114"/>
    </location>
</feature>
<feature type="chain" id="PRO_5022169298" evidence="3">
    <location>
        <begin position="29"/>
        <end position="1131"/>
    </location>
</feature>
<feature type="signal peptide" evidence="3">
    <location>
        <begin position="1"/>
        <end position="28"/>
    </location>
</feature>
<evidence type="ECO:0000313" key="5">
    <source>
        <dbReference type="EMBL" id="QDT03198.1"/>
    </source>
</evidence>
<keyword evidence="3" id="KW-0732">Signal</keyword>
<dbReference type="KEGG" id="rlc:K227x_15800"/>
<dbReference type="EMBL" id="CP036525">
    <property type="protein sequence ID" value="QDT03198.1"/>
    <property type="molecule type" value="Genomic_DNA"/>
</dbReference>
<dbReference type="InterPro" id="IPR051808">
    <property type="entry name" value="Type_IV_pilus_biogenesis"/>
</dbReference>
<evidence type="ECO:0000256" key="3">
    <source>
        <dbReference type="SAM" id="SignalP"/>
    </source>
</evidence>
<organism evidence="5 6">
    <name type="scientific">Rubripirellula lacrimiformis</name>
    <dbReference type="NCBI Taxonomy" id="1930273"/>
    <lineage>
        <taxon>Bacteria</taxon>
        <taxon>Pseudomonadati</taxon>
        <taxon>Planctomycetota</taxon>
        <taxon>Planctomycetia</taxon>
        <taxon>Pirellulales</taxon>
        <taxon>Pirellulaceae</taxon>
        <taxon>Rubripirellula</taxon>
    </lineage>
</organism>
<dbReference type="PANTHER" id="PTHR30604:SF1">
    <property type="entry name" value="DNA UTILIZATION PROTEIN HOFQ"/>
    <property type="match status" value="1"/>
</dbReference>
<dbReference type="RefSeq" id="WP_246146639.1">
    <property type="nucleotide sequence ID" value="NZ_CP036525.1"/>
</dbReference>